<sequence>MSSEKPSFPLSVLKWLRAGYPEGIPPKDRIPLVALLHRKLTAEQIKDVAVALAESRDEGQDPTVTRAEIGELIEHITHEAPSDDDIARVRSVLAAAGWPLADPGDEP</sequence>
<reference evidence="2" key="1">
    <citation type="journal article" date="2019" name="Int. J. Syst. Evol. Microbiol.">
        <title>The Global Catalogue of Microorganisms (GCM) 10K type strain sequencing project: providing services to taxonomists for standard genome sequencing and annotation.</title>
        <authorList>
            <consortium name="The Broad Institute Genomics Platform"/>
            <consortium name="The Broad Institute Genome Sequencing Center for Infectious Disease"/>
            <person name="Wu L."/>
            <person name="Ma J."/>
        </authorList>
    </citation>
    <scope>NUCLEOTIDE SEQUENCE [LARGE SCALE GENOMIC DNA]</scope>
    <source>
        <strain evidence="2">ICMP 19430</strain>
    </source>
</reference>
<comment type="caution">
    <text evidence="1">The sequence shown here is derived from an EMBL/GenBank/DDBJ whole genome shotgun (WGS) entry which is preliminary data.</text>
</comment>
<dbReference type="Pfam" id="PF11829">
    <property type="entry name" value="DUF3349"/>
    <property type="match status" value="1"/>
</dbReference>
<accession>A0ABW2RZP5</accession>
<evidence type="ECO:0000313" key="1">
    <source>
        <dbReference type="EMBL" id="MFC7449230.1"/>
    </source>
</evidence>
<dbReference type="Gene3D" id="6.10.140.2080">
    <property type="match status" value="1"/>
</dbReference>
<keyword evidence="2" id="KW-1185">Reference proteome</keyword>
<dbReference type="InterPro" id="IPR021784">
    <property type="entry name" value="DUF3349"/>
</dbReference>
<name>A0ABW2RZP5_9NOCA</name>
<evidence type="ECO:0000313" key="2">
    <source>
        <dbReference type="Proteomes" id="UP001596484"/>
    </source>
</evidence>
<dbReference type="Proteomes" id="UP001596484">
    <property type="component" value="Unassembled WGS sequence"/>
</dbReference>
<dbReference type="EMBL" id="JBHTCS010000017">
    <property type="protein sequence ID" value="MFC7449230.1"/>
    <property type="molecule type" value="Genomic_DNA"/>
</dbReference>
<dbReference type="RefSeq" id="WP_378406027.1">
    <property type="nucleotide sequence ID" value="NZ_JBHTCS010000017.1"/>
</dbReference>
<proteinExistence type="predicted"/>
<gene>
    <name evidence="1" type="ORF">ACFQS9_15150</name>
</gene>
<protein>
    <submittedName>
        <fullName evidence="1">DUF3349 domain-containing protein</fullName>
    </submittedName>
</protein>
<dbReference type="Gene3D" id="1.10.10.2390">
    <property type="match status" value="1"/>
</dbReference>
<organism evidence="1 2">
    <name type="scientific">Rhodococcus daqingensis</name>
    <dbReference type="NCBI Taxonomy" id="2479363"/>
    <lineage>
        <taxon>Bacteria</taxon>
        <taxon>Bacillati</taxon>
        <taxon>Actinomycetota</taxon>
        <taxon>Actinomycetes</taxon>
        <taxon>Mycobacteriales</taxon>
        <taxon>Nocardiaceae</taxon>
        <taxon>Rhodococcus</taxon>
    </lineage>
</organism>